<name>A0ABV1WPX4_9ACTN</name>
<keyword evidence="1" id="KW-0472">Membrane</keyword>
<dbReference type="RefSeq" id="WP_350777673.1">
    <property type="nucleotide sequence ID" value="NZ_JBEPEK010000024.1"/>
</dbReference>
<accession>A0ABV1WPX4</accession>
<keyword evidence="1" id="KW-0812">Transmembrane</keyword>
<keyword evidence="1" id="KW-1133">Transmembrane helix</keyword>
<evidence type="ECO:0008006" key="4">
    <source>
        <dbReference type="Google" id="ProtNLM"/>
    </source>
</evidence>
<feature type="transmembrane region" description="Helical" evidence="1">
    <location>
        <begin position="28"/>
        <end position="46"/>
    </location>
</feature>
<dbReference type="EMBL" id="JBEPEK010000024">
    <property type="protein sequence ID" value="MER7178915.1"/>
    <property type="molecule type" value="Genomic_DNA"/>
</dbReference>
<evidence type="ECO:0000256" key="1">
    <source>
        <dbReference type="SAM" id="Phobius"/>
    </source>
</evidence>
<reference evidence="2 3" key="1">
    <citation type="submission" date="2024-06" db="EMBL/GenBank/DDBJ databases">
        <title>The Natural Products Discovery Center: Release of the First 8490 Sequenced Strains for Exploring Actinobacteria Biosynthetic Diversity.</title>
        <authorList>
            <person name="Kalkreuter E."/>
            <person name="Kautsar S.A."/>
            <person name="Yang D."/>
            <person name="Bader C.D."/>
            <person name="Teijaro C.N."/>
            <person name="Fluegel L."/>
            <person name="Davis C.M."/>
            <person name="Simpson J.R."/>
            <person name="Lauterbach L."/>
            <person name="Steele A.D."/>
            <person name="Gui C."/>
            <person name="Meng S."/>
            <person name="Li G."/>
            <person name="Viehrig K."/>
            <person name="Ye F."/>
            <person name="Su P."/>
            <person name="Kiefer A.F."/>
            <person name="Nichols A."/>
            <person name="Cepeda A.J."/>
            <person name="Yan W."/>
            <person name="Fan B."/>
            <person name="Jiang Y."/>
            <person name="Adhikari A."/>
            <person name="Zheng C.-J."/>
            <person name="Schuster L."/>
            <person name="Cowan T.M."/>
            <person name="Smanski M.J."/>
            <person name="Chevrette M.G."/>
            <person name="De Carvalho L.P.S."/>
            <person name="Shen B."/>
        </authorList>
    </citation>
    <scope>NUCLEOTIDE SEQUENCE [LARGE SCALE GENOMIC DNA]</scope>
    <source>
        <strain evidence="2 3">NPDC000234</strain>
    </source>
</reference>
<dbReference type="Proteomes" id="UP001474181">
    <property type="component" value="Unassembled WGS sequence"/>
</dbReference>
<gene>
    <name evidence="2" type="ORF">ABT404_05440</name>
</gene>
<sequence>MGAAIGGSTAVLLLVVELFLRWPWQWMVPLPATGFVFGVLLAAMSLGDEERAADRRENSRVILLAWACLNGGRCETDPAAFTADGEGWELPASPLFRGSLLAVGHRDGVEVGISCSAHRDPEADSDQPMTILVRLSEERSPARVHHRKLHRLGLGDVASVAVGGRELWVKYGGWPDDFVKLNAQVDAAVRLAASLQEA</sequence>
<protein>
    <recommendedName>
        <fullName evidence="4">Integral membrane protein</fullName>
    </recommendedName>
</protein>
<proteinExistence type="predicted"/>
<organism evidence="2 3">
    <name type="scientific">Streptomyces hyaluromycini</name>
    <dbReference type="NCBI Taxonomy" id="1377993"/>
    <lineage>
        <taxon>Bacteria</taxon>
        <taxon>Bacillati</taxon>
        <taxon>Actinomycetota</taxon>
        <taxon>Actinomycetes</taxon>
        <taxon>Kitasatosporales</taxon>
        <taxon>Streptomycetaceae</taxon>
        <taxon>Streptomyces</taxon>
    </lineage>
</organism>
<evidence type="ECO:0000313" key="2">
    <source>
        <dbReference type="EMBL" id="MER7178915.1"/>
    </source>
</evidence>
<comment type="caution">
    <text evidence="2">The sequence shown here is derived from an EMBL/GenBank/DDBJ whole genome shotgun (WGS) entry which is preliminary data.</text>
</comment>
<evidence type="ECO:0000313" key="3">
    <source>
        <dbReference type="Proteomes" id="UP001474181"/>
    </source>
</evidence>
<keyword evidence="3" id="KW-1185">Reference proteome</keyword>